<keyword evidence="4" id="KW-1185">Reference proteome</keyword>
<name>A0ABU9G8V1_9GAMM</name>
<reference evidence="3 4" key="1">
    <citation type="submission" date="2024-02" db="EMBL/GenBank/DDBJ databases">
        <title>Bacteria isolated from the canopy kelp, Nereocystis luetkeana.</title>
        <authorList>
            <person name="Pfister C.A."/>
            <person name="Younker I.T."/>
            <person name="Light S.H."/>
        </authorList>
    </citation>
    <scope>NUCLEOTIDE SEQUENCE [LARGE SCALE GENOMIC DNA]</scope>
    <source>
        <strain evidence="3 4">TI.4.07</strain>
    </source>
</reference>
<dbReference type="Proteomes" id="UP001379949">
    <property type="component" value="Unassembled WGS sequence"/>
</dbReference>
<dbReference type="Pfam" id="PF01883">
    <property type="entry name" value="FeS_assembly_P"/>
    <property type="match status" value="1"/>
</dbReference>
<dbReference type="InterPro" id="IPR011883">
    <property type="entry name" value="PaaD-like"/>
</dbReference>
<feature type="domain" description="MIP18 family-like" evidence="1">
    <location>
        <begin position="7"/>
        <end position="64"/>
    </location>
</feature>
<organism evidence="3 4">
    <name type="scientific">Marinomonas arenicola</name>
    <dbReference type="NCBI Taxonomy" id="569601"/>
    <lineage>
        <taxon>Bacteria</taxon>
        <taxon>Pseudomonadati</taxon>
        <taxon>Pseudomonadota</taxon>
        <taxon>Gammaproteobacteria</taxon>
        <taxon>Oceanospirillales</taxon>
        <taxon>Oceanospirillaceae</taxon>
        <taxon>Marinomonas</taxon>
    </lineage>
</organism>
<gene>
    <name evidence="3" type="primary">paaD</name>
    <name evidence="3" type="ORF">V6242_17330</name>
</gene>
<evidence type="ECO:0000259" key="1">
    <source>
        <dbReference type="Pfam" id="PF01883"/>
    </source>
</evidence>
<evidence type="ECO:0000313" key="4">
    <source>
        <dbReference type="Proteomes" id="UP001379949"/>
    </source>
</evidence>
<protein>
    <submittedName>
        <fullName evidence="3">1,2-phenylacetyl-CoA epoxidase subunit PaaD</fullName>
    </submittedName>
</protein>
<evidence type="ECO:0000313" key="3">
    <source>
        <dbReference type="EMBL" id="MEL0614918.1"/>
    </source>
</evidence>
<dbReference type="PANTHER" id="PTHR42831">
    <property type="entry name" value="FE-S PROTEIN MATURATION AUXILIARY FACTOR YITW"/>
    <property type="match status" value="1"/>
</dbReference>
<dbReference type="Pfam" id="PF23451">
    <property type="entry name" value="Zn_ribbon_PaaD"/>
    <property type="match status" value="1"/>
</dbReference>
<dbReference type="Gene3D" id="3.30.300.130">
    <property type="entry name" value="Fe-S cluster assembly (FSCA)"/>
    <property type="match status" value="1"/>
</dbReference>
<accession>A0ABU9G8V1</accession>
<comment type="caution">
    <text evidence="3">The sequence shown here is derived from an EMBL/GenBank/DDBJ whole genome shotgun (WGS) entry which is preliminary data.</text>
</comment>
<dbReference type="SUPFAM" id="SSF117916">
    <property type="entry name" value="Fe-S cluster assembly (FSCA) domain-like"/>
    <property type="match status" value="1"/>
</dbReference>
<feature type="domain" description="PaaD zinc beta ribbon" evidence="2">
    <location>
        <begin position="105"/>
        <end position="155"/>
    </location>
</feature>
<dbReference type="InterPro" id="IPR002744">
    <property type="entry name" value="MIP18-like"/>
</dbReference>
<dbReference type="PANTHER" id="PTHR42831:SF3">
    <property type="entry name" value="1,2-PHENYLACETYL-COA EPOXIDASE, SUBUNIT D-RELATED"/>
    <property type="match status" value="1"/>
</dbReference>
<dbReference type="InterPro" id="IPR056572">
    <property type="entry name" value="Zn_ribbon_PaaD"/>
</dbReference>
<dbReference type="InterPro" id="IPR052339">
    <property type="entry name" value="Fe-S_Maturation_MIP18"/>
</dbReference>
<evidence type="ECO:0000259" key="2">
    <source>
        <dbReference type="Pfam" id="PF23451"/>
    </source>
</evidence>
<dbReference type="NCBIfam" id="TIGR02159">
    <property type="entry name" value="PA_CoA_Oxy4"/>
    <property type="match status" value="1"/>
</dbReference>
<dbReference type="InterPro" id="IPR034904">
    <property type="entry name" value="FSCA_dom_sf"/>
</dbReference>
<dbReference type="EMBL" id="JBAKAR010000024">
    <property type="protein sequence ID" value="MEL0614918.1"/>
    <property type="molecule type" value="Genomic_DNA"/>
</dbReference>
<sequence length="157" mass="17227">MPLAHSVLANVMDPEVPVVSVVDLGIVRGLSWREGHLHVLITPTYSGCPATEVIETSIRDALVQSGFVSTQVEQRLDPAWTTDWITDEGREKLKAYGISPPVGSADKRSLTAEKPVVLCPICDSKNTLQISEFGSTACKALYRCNDCLEPFDYFKCI</sequence>
<proteinExistence type="predicted"/>